<protein>
    <submittedName>
        <fullName evidence="1">Uncharacterized protein</fullName>
    </submittedName>
</protein>
<reference evidence="1" key="1">
    <citation type="submission" date="2020-06" db="EMBL/GenBank/DDBJ databases">
        <title>Characterization of fructooligosaccharide metabolism and fructooligosaccharide-degrading enzymes in human commensal butyrate producers.</title>
        <authorList>
            <person name="Tanno H."/>
            <person name="Fujii T."/>
            <person name="Hirano K."/>
            <person name="Maeno S."/>
            <person name="Tonozuka T."/>
            <person name="Sakamoto M."/>
            <person name="Ohkuma M."/>
            <person name="Tochio T."/>
            <person name="Endo A."/>
        </authorList>
    </citation>
    <scope>NUCLEOTIDE SEQUENCE</scope>
    <source>
        <strain evidence="1">JCM 31265</strain>
    </source>
</reference>
<dbReference type="AlphaFoldDB" id="A0AAI9K579"/>
<sequence length="62" mass="7237">MAVRARADEAYVCIYMEIWENGKKDYQMILWKLPNSGIKILLLNKINIECVAEYSEVLHSMS</sequence>
<name>A0AAI9K579_9FIRM</name>
<dbReference type="Proteomes" id="UP000660047">
    <property type="component" value="Unassembled WGS sequence"/>
</dbReference>
<accession>A0AAI9K579</accession>
<dbReference type="EMBL" id="BLYL01000009">
    <property type="protein sequence ID" value="GFO94604.1"/>
    <property type="molecule type" value="Genomic_DNA"/>
</dbReference>
<evidence type="ECO:0000313" key="1">
    <source>
        <dbReference type="EMBL" id="GFO94604.1"/>
    </source>
</evidence>
<evidence type="ECO:0000313" key="2">
    <source>
        <dbReference type="Proteomes" id="UP000660047"/>
    </source>
</evidence>
<gene>
    <name evidence="1" type="ORF">COEU31_16500</name>
</gene>
<organism evidence="1 2">
    <name type="scientific">Coprococcus eutactus</name>
    <dbReference type="NCBI Taxonomy" id="33043"/>
    <lineage>
        <taxon>Bacteria</taxon>
        <taxon>Bacillati</taxon>
        <taxon>Bacillota</taxon>
        <taxon>Clostridia</taxon>
        <taxon>Lachnospirales</taxon>
        <taxon>Lachnospiraceae</taxon>
        <taxon>Coprococcus</taxon>
    </lineage>
</organism>
<proteinExistence type="predicted"/>
<comment type="caution">
    <text evidence="1">The sequence shown here is derived from an EMBL/GenBank/DDBJ whole genome shotgun (WGS) entry which is preliminary data.</text>
</comment>